<dbReference type="CDD" id="cd22460">
    <property type="entry name" value="KH-I_PEPPER_rpt2_like"/>
    <property type="match status" value="1"/>
</dbReference>
<dbReference type="InterPro" id="IPR036612">
    <property type="entry name" value="KH_dom_type_1_sf"/>
</dbReference>
<dbReference type="Gene3D" id="3.30.310.210">
    <property type="match status" value="1"/>
</dbReference>
<dbReference type="SUPFAM" id="SSF54791">
    <property type="entry name" value="Eukaryotic type KH-domain (KH-domain type I)"/>
    <property type="match status" value="4"/>
</dbReference>
<dbReference type="PANTHER" id="PTHR10288">
    <property type="entry name" value="KH DOMAIN CONTAINING RNA BINDING PROTEIN"/>
    <property type="match status" value="1"/>
</dbReference>
<accession>A0A443PVU6</accession>
<evidence type="ECO:0000256" key="1">
    <source>
        <dbReference type="ARBA" id="ARBA00022737"/>
    </source>
</evidence>
<evidence type="ECO:0000259" key="4">
    <source>
        <dbReference type="SMART" id="SM00322"/>
    </source>
</evidence>
<feature type="compositionally biased region" description="Polar residues" evidence="3">
    <location>
        <begin position="92"/>
        <end position="103"/>
    </location>
</feature>
<evidence type="ECO:0000256" key="3">
    <source>
        <dbReference type="SAM" id="MobiDB-lite"/>
    </source>
</evidence>
<evidence type="ECO:0000313" key="5">
    <source>
        <dbReference type="EMBL" id="RWR94862.1"/>
    </source>
</evidence>
<sequence>MNRHKPPFGKRSRSQYDSRENNGKRRRNISTSDATPKANDTVYRILCPGSKIGGVIGKGGNIINALRDETHAKIRIVDGIPGADERVVIISSHSTGISGQNTNEDPRNDGPNEKERELMHPLCPAQDALLKVHDRIVVEEDQDGNLIYEPNEHDDVLTARLLVPSVQVGCLLGKGGTIIQQLRNDTGATIRIMPAEHLPADAIGTDELVQISGTLTVAKKALYEVSTLLHQNPRKESIPSNGGSGTHAFHASGAPLQPRNPVWSHQNSSRHGPRGPAPMPWSGGYGSDTPGFSSGGFNAMHGRNTGELAEFSMKMLCSAEKTGGVIGKGGANVRQLQQETGASILVDSIVPDSDERVITVSAKEAPWDPMSPTIQAILQLQGKACEISDKGIVITRLLVPSSKIGCILGEGGRVITEMRRRTQADIRVYSKSDRPNCASPDEELVQMKISVSAGVAARRQTDTKRAIRSVSGIRIGVAVRF</sequence>
<keyword evidence="1" id="KW-0677">Repeat</keyword>
<feature type="domain" description="K Homology" evidence="4">
    <location>
        <begin position="155"/>
        <end position="230"/>
    </location>
</feature>
<feature type="domain" description="K Homology" evidence="4">
    <location>
        <begin position="391"/>
        <end position="450"/>
    </location>
</feature>
<reference evidence="5 6" key="1">
    <citation type="journal article" date="2019" name="Nat. Plants">
        <title>Stout camphor tree genome fills gaps in understanding of flowering plant genome evolution.</title>
        <authorList>
            <person name="Chaw S.M."/>
            <person name="Liu Y.C."/>
            <person name="Wu Y.W."/>
            <person name="Wang H.Y."/>
            <person name="Lin C.I."/>
            <person name="Wu C.S."/>
            <person name="Ke H.M."/>
            <person name="Chang L.Y."/>
            <person name="Hsu C.Y."/>
            <person name="Yang H.T."/>
            <person name="Sudianto E."/>
            <person name="Hsu M.H."/>
            <person name="Wu K.P."/>
            <person name="Wang L.N."/>
            <person name="Leebens-Mack J.H."/>
            <person name="Tsai I.J."/>
        </authorList>
    </citation>
    <scope>NUCLEOTIDE SEQUENCE [LARGE SCALE GENOMIC DNA]</scope>
    <source>
        <strain evidence="6">cv. Chaw 1501</strain>
        <tissue evidence="5">Young leaves</tissue>
    </source>
</reference>
<dbReference type="SMART" id="SM00322">
    <property type="entry name" value="KH"/>
    <property type="match status" value="4"/>
</dbReference>
<keyword evidence="2" id="KW-0694">RNA-binding</keyword>
<dbReference type="STRING" id="337451.A0A443PVU6"/>
<dbReference type="EMBL" id="QPKB01000011">
    <property type="protein sequence ID" value="RWR94862.1"/>
    <property type="molecule type" value="Genomic_DNA"/>
</dbReference>
<feature type="domain" description="K Homology" evidence="4">
    <location>
        <begin position="39"/>
        <end position="137"/>
    </location>
</feature>
<feature type="compositionally biased region" description="Basic and acidic residues" evidence="3">
    <location>
        <begin position="14"/>
        <end position="23"/>
    </location>
</feature>
<organism evidence="5 6">
    <name type="scientific">Cinnamomum micranthum f. kanehirae</name>
    <dbReference type="NCBI Taxonomy" id="337451"/>
    <lineage>
        <taxon>Eukaryota</taxon>
        <taxon>Viridiplantae</taxon>
        <taxon>Streptophyta</taxon>
        <taxon>Embryophyta</taxon>
        <taxon>Tracheophyta</taxon>
        <taxon>Spermatophyta</taxon>
        <taxon>Magnoliopsida</taxon>
        <taxon>Magnoliidae</taxon>
        <taxon>Laurales</taxon>
        <taxon>Lauraceae</taxon>
        <taxon>Cinnamomum</taxon>
    </lineage>
</organism>
<dbReference type="AlphaFoldDB" id="A0A443PVU6"/>
<protein>
    <submittedName>
        <fullName evidence="5">KH domain-containing protein HEN4-like protein isoform X1</fullName>
    </submittedName>
</protein>
<keyword evidence="6" id="KW-1185">Reference proteome</keyword>
<dbReference type="InterPro" id="IPR004087">
    <property type="entry name" value="KH_dom"/>
</dbReference>
<feature type="compositionally biased region" description="Basic and acidic residues" evidence="3">
    <location>
        <begin position="104"/>
        <end position="115"/>
    </location>
</feature>
<evidence type="ECO:0000256" key="2">
    <source>
        <dbReference type="PROSITE-ProRule" id="PRU00117"/>
    </source>
</evidence>
<dbReference type="Gene3D" id="3.30.1370.10">
    <property type="entry name" value="K Homology domain, type 1"/>
    <property type="match status" value="2"/>
</dbReference>
<feature type="region of interest" description="Disordered" evidence="3">
    <location>
        <begin position="233"/>
        <end position="287"/>
    </location>
</feature>
<dbReference type="PROSITE" id="PS50084">
    <property type="entry name" value="KH_TYPE_1"/>
    <property type="match status" value="4"/>
</dbReference>
<dbReference type="Proteomes" id="UP000283530">
    <property type="component" value="Unassembled WGS sequence"/>
</dbReference>
<dbReference type="Pfam" id="PF00013">
    <property type="entry name" value="KH_1"/>
    <property type="match status" value="4"/>
</dbReference>
<dbReference type="CDD" id="cd22459">
    <property type="entry name" value="KH-I_PEPPER_rpt1_like"/>
    <property type="match status" value="1"/>
</dbReference>
<dbReference type="OrthoDB" id="442947at2759"/>
<gene>
    <name evidence="5" type="ORF">CKAN_02417600</name>
</gene>
<feature type="region of interest" description="Disordered" evidence="3">
    <location>
        <begin position="92"/>
        <end position="115"/>
    </location>
</feature>
<dbReference type="InterPro" id="IPR004088">
    <property type="entry name" value="KH_dom_type_1"/>
</dbReference>
<name>A0A443PVU6_9MAGN</name>
<feature type="compositionally biased region" description="Basic residues" evidence="3">
    <location>
        <begin position="1"/>
        <end position="13"/>
    </location>
</feature>
<dbReference type="GO" id="GO:0003723">
    <property type="term" value="F:RNA binding"/>
    <property type="evidence" value="ECO:0007669"/>
    <property type="project" value="UniProtKB-UniRule"/>
</dbReference>
<feature type="domain" description="K Homology" evidence="4">
    <location>
        <begin position="309"/>
        <end position="382"/>
    </location>
</feature>
<evidence type="ECO:0000313" key="6">
    <source>
        <dbReference type="Proteomes" id="UP000283530"/>
    </source>
</evidence>
<proteinExistence type="predicted"/>
<comment type="caution">
    <text evidence="5">The sequence shown here is derived from an EMBL/GenBank/DDBJ whole genome shotgun (WGS) entry which is preliminary data.</text>
</comment>
<feature type="region of interest" description="Disordered" evidence="3">
    <location>
        <begin position="1"/>
        <end position="36"/>
    </location>
</feature>